<evidence type="ECO:0000313" key="2">
    <source>
        <dbReference type="EMBL" id="KAF9444506.1"/>
    </source>
</evidence>
<feature type="non-terminal residue" evidence="2">
    <location>
        <position position="1"/>
    </location>
</feature>
<dbReference type="OrthoDB" id="2800708at2759"/>
<proteinExistence type="predicted"/>
<name>A0A9P5X6Z9_9AGAR</name>
<feature type="coiled-coil region" evidence="1">
    <location>
        <begin position="34"/>
        <end position="75"/>
    </location>
</feature>
<sequence length="176" mass="20668">QIERLNAKILAYSAQNSNFQTRLLQTLDILDETQRNHATELKDMEHNYSRLNQRLQRHKASFVTLETERDDLKESVLALVEKVEQSNDLRSWPFNRLQLTRFTGTSFSSAPNSIRRDLENEDQLAYAGAILERLRQERDDERVAHIITRESLQSKIDTLEAQLARREAQLEHWATH</sequence>
<evidence type="ECO:0000313" key="3">
    <source>
        <dbReference type="Proteomes" id="UP000807342"/>
    </source>
</evidence>
<protein>
    <submittedName>
        <fullName evidence="2">Uncharacterized protein</fullName>
    </submittedName>
</protein>
<evidence type="ECO:0000256" key="1">
    <source>
        <dbReference type="SAM" id="Coils"/>
    </source>
</evidence>
<keyword evidence="3" id="KW-1185">Reference proteome</keyword>
<reference evidence="2" key="1">
    <citation type="submission" date="2020-11" db="EMBL/GenBank/DDBJ databases">
        <authorList>
            <consortium name="DOE Joint Genome Institute"/>
            <person name="Ahrendt S."/>
            <person name="Riley R."/>
            <person name="Andreopoulos W."/>
            <person name="Labutti K."/>
            <person name="Pangilinan J."/>
            <person name="Ruiz-Duenas F.J."/>
            <person name="Barrasa J.M."/>
            <person name="Sanchez-Garcia M."/>
            <person name="Camarero S."/>
            <person name="Miyauchi S."/>
            <person name="Serrano A."/>
            <person name="Linde D."/>
            <person name="Babiker R."/>
            <person name="Drula E."/>
            <person name="Ayuso-Fernandez I."/>
            <person name="Pacheco R."/>
            <person name="Padilla G."/>
            <person name="Ferreira P."/>
            <person name="Barriuso J."/>
            <person name="Kellner H."/>
            <person name="Castanera R."/>
            <person name="Alfaro M."/>
            <person name="Ramirez L."/>
            <person name="Pisabarro A.G."/>
            <person name="Kuo A."/>
            <person name="Tritt A."/>
            <person name="Lipzen A."/>
            <person name="He G."/>
            <person name="Yan M."/>
            <person name="Ng V."/>
            <person name="Cullen D."/>
            <person name="Martin F."/>
            <person name="Rosso M.-N."/>
            <person name="Henrissat B."/>
            <person name="Hibbett D."/>
            <person name="Martinez A.T."/>
            <person name="Grigoriev I.V."/>
        </authorList>
    </citation>
    <scope>NUCLEOTIDE SEQUENCE</scope>
    <source>
        <strain evidence="2">MF-IS2</strain>
    </source>
</reference>
<feature type="non-terminal residue" evidence="2">
    <location>
        <position position="176"/>
    </location>
</feature>
<dbReference type="Proteomes" id="UP000807342">
    <property type="component" value="Unassembled WGS sequence"/>
</dbReference>
<gene>
    <name evidence="2" type="ORF">P691DRAFT_620740</name>
</gene>
<organism evidence="2 3">
    <name type="scientific">Macrolepiota fuliginosa MF-IS2</name>
    <dbReference type="NCBI Taxonomy" id="1400762"/>
    <lineage>
        <taxon>Eukaryota</taxon>
        <taxon>Fungi</taxon>
        <taxon>Dikarya</taxon>
        <taxon>Basidiomycota</taxon>
        <taxon>Agaricomycotina</taxon>
        <taxon>Agaricomycetes</taxon>
        <taxon>Agaricomycetidae</taxon>
        <taxon>Agaricales</taxon>
        <taxon>Agaricineae</taxon>
        <taxon>Agaricaceae</taxon>
        <taxon>Macrolepiota</taxon>
    </lineage>
</organism>
<accession>A0A9P5X6Z9</accession>
<comment type="caution">
    <text evidence="2">The sequence shown here is derived from an EMBL/GenBank/DDBJ whole genome shotgun (WGS) entry which is preliminary data.</text>
</comment>
<keyword evidence="1" id="KW-0175">Coiled coil</keyword>
<dbReference type="AlphaFoldDB" id="A0A9P5X6Z9"/>
<dbReference type="EMBL" id="MU151370">
    <property type="protein sequence ID" value="KAF9444506.1"/>
    <property type="molecule type" value="Genomic_DNA"/>
</dbReference>